<dbReference type="Pfam" id="PF04391">
    <property type="entry name" value="DUF533"/>
    <property type="match status" value="1"/>
</dbReference>
<accession>A0A5B9PBR6</accession>
<gene>
    <name evidence="1" type="primary">yebE_2</name>
    <name evidence="1" type="ORF">MFFC18_17970</name>
</gene>
<proteinExistence type="predicted"/>
<dbReference type="AlphaFoldDB" id="A0A5B9PBR6"/>
<dbReference type="RefSeq" id="WP_075085603.1">
    <property type="nucleotide sequence ID" value="NZ_CP042912.1"/>
</dbReference>
<dbReference type="Gene3D" id="1.10.3680.10">
    <property type="entry name" value="TerB-like"/>
    <property type="match status" value="1"/>
</dbReference>
<dbReference type="KEGG" id="mff:MFFC18_17970"/>
<dbReference type="SUPFAM" id="SSF158682">
    <property type="entry name" value="TerB-like"/>
    <property type="match status" value="1"/>
</dbReference>
<dbReference type="Proteomes" id="UP000322214">
    <property type="component" value="Chromosome"/>
</dbReference>
<keyword evidence="2" id="KW-1185">Reference proteome</keyword>
<dbReference type="OrthoDB" id="5459344at2"/>
<protein>
    <submittedName>
        <fullName evidence="1">Inner membrane protein YebE</fullName>
    </submittedName>
</protein>
<dbReference type="InterPro" id="IPR007486">
    <property type="entry name" value="YebE"/>
</dbReference>
<reference evidence="1 2" key="1">
    <citation type="submission" date="2019-08" db="EMBL/GenBank/DDBJ databases">
        <title>Deep-cultivation of Planctomycetes and their phenomic and genomic characterization uncovers novel biology.</title>
        <authorList>
            <person name="Wiegand S."/>
            <person name="Jogler M."/>
            <person name="Boedeker C."/>
            <person name="Pinto D."/>
            <person name="Vollmers J."/>
            <person name="Rivas-Marin E."/>
            <person name="Kohn T."/>
            <person name="Peeters S.H."/>
            <person name="Heuer A."/>
            <person name="Rast P."/>
            <person name="Oberbeckmann S."/>
            <person name="Bunk B."/>
            <person name="Jeske O."/>
            <person name="Meyerdierks A."/>
            <person name="Storesund J.E."/>
            <person name="Kallscheuer N."/>
            <person name="Luecker S."/>
            <person name="Lage O.M."/>
            <person name="Pohl T."/>
            <person name="Merkel B.J."/>
            <person name="Hornburger P."/>
            <person name="Mueller R.-W."/>
            <person name="Bruemmer F."/>
            <person name="Labrenz M."/>
            <person name="Spormann A.M."/>
            <person name="Op den Camp H."/>
            <person name="Overmann J."/>
            <person name="Amann R."/>
            <person name="Jetten M.S.M."/>
            <person name="Mascher T."/>
            <person name="Medema M.H."/>
            <person name="Devos D.P."/>
            <person name="Kaster A.-K."/>
            <person name="Ovreas L."/>
            <person name="Rohde M."/>
            <person name="Galperin M.Y."/>
            <person name="Jogler C."/>
        </authorList>
    </citation>
    <scope>NUCLEOTIDE SEQUENCE [LARGE SCALE GENOMIC DNA]</scope>
    <source>
        <strain evidence="1 2">FC18</strain>
    </source>
</reference>
<dbReference type="InterPro" id="IPR029024">
    <property type="entry name" value="TerB-like"/>
</dbReference>
<evidence type="ECO:0000313" key="2">
    <source>
        <dbReference type="Proteomes" id="UP000322214"/>
    </source>
</evidence>
<organism evidence="1 2">
    <name type="scientific">Mariniblastus fucicola</name>
    <dbReference type="NCBI Taxonomy" id="980251"/>
    <lineage>
        <taxon>Bacteria</taxon>
        <taxon>Pseudomonadati</taxon>
        <taxon>Planctomycetota</taxon>
        <taxon>Planctomycetia</taxon>
        <taxon>Pirellulales</taxon>
        <taxon>Pirellulaceae</taxon>
        <taxon>Mariniblastus</taxon>
    </lineage>
</organism>
<evidence type="ECO:0000313" key="1">
    <source>
        <dbReference type="EMBL" id="QEG21936.1"/>
    </source>
</evidence>
<dbReference type="CDD" id="cd07178">
    <property type="entry name" value="terB_like_YebE"/>
    <property type="match status" value="1"/>
</dbReference>
<sequence>MNAQELLDQLLASGKELAAKGKELADDGADYAAKYIEIPEAGPERDAMMAKVGAGVAATGLLALLLGTEKGRKTLSPVIKVGSLAALGALGYKAYQNWQEENGNPESGVEGLEIGKLDGEAAQERSLAIMRAMVGASKADGHIDDQEHAVITGQMKAAGIETAAASVLLQEMGRPADADRIAKLAQSVNMSVEIYLASLLVTGQQNAAEKAYLAELASKLELAPELVDQIHREAALVT</sequence>
<dbReference type="STRING" id="980251.GCA_001642875_03398"/>
<name>A0A5B9PBR6_9BACT</name>
<dbReference type="EMBL" id="CP042912">
    <property type="protein sequence ID" value="QEG21936.1"/>
    <property type="molecule type" value="Genomic_DNA"/>
</dbReference>